<name>S7ZJV4_PENO1</name>
<dbReference type="AlphaFoldDB" id="S7ZJV4"/>
<evidence type="ECO:0000313" key="3">
    <source>
        <dbReference type="Proteomes" id="UP000019376"/>
    </source>
</evidence>
<feature type="compositionally biased region" description="Polar residues" evidence="1">
    <location>
        <begin position="16"/>
        <end position="26"/>
    </location>
</feature>
<evidence type="ECO:0000256" key="1">
    <source>
        <dbReference type="SAM" id="MobiDB-lite"/>
    </source>
</evidence>
<reference evidence="2 3" key="1">
    <citation type="journal article" date="2013" name="PLoS ONE">
        <title>Genomic and secretomic analyses reveal unique features of the lignocellulolytic enzyme system of Penicillium decumbens.</title>
        <authorList>
            <person name="Liu G."/>
            <person name="Zhang L."/>
            <person name="Wei X."/>
            <person name="Zou G."/>
            <person name="Qin Y."/>
            <person name="Ma L."/>
            <person name="Li J."/>
            <person name="Zheng H."/>
            <person name="Wang S."/>
            <person name="Wang C."/>
            <person name="Xun L."/>
            <person name="Zhao G.-P."/>
            <person name="Zhou Z."/>
            <person name="Qu Y."/>
        </authorList>
    </citation>
    <scope>NUCLEOTIDE SEQUENCE [LARGE SCALE GENOMIC DNA]</scope>
    <source>
        <strain evidence="3">114-2 / CGMCC 5302</strain>
    </source>
</reference>
<keyword evidence="3" id="KW-1185">Reference proteome</keyword>
<gene>
    <name evidence="2" type="ORF">PDE_05546</name>
</gene>
<protein>
    <submittedName>
        <fullName evidence="2">Uncharacterized protein</fullName>
    </submittedName>
</protein>
<dbReference type="Proteomes" id="UP000019376">
    <property type="component" value="Unassembled WGS sequence"/>
</dbReference>
<dbReference type="EMBL" id="KB644412">
    <property type="protein sequence ID" value="EPS30594.1"/>
    <property type="molecule type" value="Genomic_DNA"/>
</dbReference>
<dbReference type="HOGENOM" id="CLU_3377306_0_0_1"/>
<evidence type="ECO:0000313" key="2">
    <source>
        <dbReference type="EMBL" id="EPS30594.1"/>
    </source>
</evidence>
<feature type="region of interest" description="Disordered" evidence="1">
    <location>
        <begin position="1"/>
        <end position="34"/>
    </location>
</feature>
<accession>S7ZJV4</accession>
<sequence>MAAGLPYSPMRVGGWHTSNRQNQNLGSPEAKSPA</sequence>
<organism evidence="2 3">
    <name type="scientific">Penicillium oxalicum (strain 114-2 / CGMCC 5302)</name>
    <name type="common">Penicillium decumbens</name>
    <dbReference type="NCBI Taxonomy" id="933388"/>
    <lineage>
        <taxon>Eukaryota</taxon>
        <taxon>Fungi</taxon>
        <taxon>Dikarya</taxon>
        <taxon>Ascomycota</taxon>
        <taxon>Pezizomycotina</taxon>
        <taxon>Eurotiomycetes</taxon>
        <taxon>Eurotiomycetidae</taxon>
        <taxon>Eurotiales</taxon>
        <taxon>Aspergillaceae</taxon>
        <taxon>Penicillium</taxon>
    </lineage>
</organism>
<proteinExistence type="predicted"/>